<evidence type="ECO:0000313" key="2">
    <source>
        <dbReference type="Proteomes" id="UP000886653"/>
    </source>
</evidence>
<dbReference type="Proteomes" id="UP000886653">
    <property type="component" value="Unassembled WGS sequence"/>
</dbReference>
<evidence type="ECO:0000313" key="1">
    <source>
        <dbReference type="EMBL" id="KAG0143198.1"/>
    </source>
</evidence>
<organism evidence="1 2">
    <name type="scientific">Cronartium quercuum f. sp. fusiforme G11</name>
    <dbReference type="NCBI Taxonomy" id="708437"/>
    <lineage>
        <taxon>Eukaryota</taxon>
        <taxon>Fungi</taxon>
        <taxon>Dikarya</taxon>
        <taxon>Basidiomycota</taxon>
        <taxon>Pucciniomycotina</taxon>
        <taxon>Pucciniomycetes</taxon>
        <taxon>Pucciniales</taxon>
        <taxon>Coleosporiaceae</taxon>
        <taxon>Cronartium</taxon>
    </lineage>
</organism>
<dbReference type="EMBL" id="MU167326">
    <property type="protein sequence ID" value="KAG0143198.1"/>
    <property type="molecule type" value="Genomic_DNA"/>
</dbReference>
<keyword evidence="2" id="KW-1185">Reference proteome</keyword>
<gene>
    <name evidence="1" type="ORF">CROQUDRAFT_661612</name>
</gene>
<comment type="caution">
    <text evidence="1">The sequence shown here is derived from an EMBL/GenBank/DDBJ whole genome shotgun (WGS) entry which is preliminary data.</text>
</comment>
<protein>
    <submittedName>
        <fullName evidence="1">Uncharacterized protein</fullName>
    </submittedName>
</protein>
<dbReference type="AlphaFoldDB" id="A0A9P6TA37"/>
<accession>A0A9P6TA37</accession>
<sequence>MARSLRLGMVAILCQIILYPVPPPSLHYTTLPPSVTTAVTSYTTIHPLSRCDRGSATLPHIYTTLPPG</sequence>
<name>A0A9P6TA37_9BASI</name>
<reference evidence="1" key="1">
    <citation type="submission" date="2013-11" db="EMBL/GenBank/DDBJ databases">
        <title>Genome sequence of the fusiform rust pathogen reveals effectors for host alternation and coevolution with pine.</title>
        <authorList>
            <consortium name="DOE Joint Genome Institute"/>
            <person name="Smith K."/>
            <person name="Pendleton A."/>
            <person name="Kubisiak T."/>
            <person name="Anderson C."/>
            <person name="Salamov A."/>
            <person name="Aerts A."/>
            <person name="Riley R."/>
            <person name="Clum A."/>
            <person name="Lindquist E."/>
            <person name="Ence D."/>
            <person name="Campbell M."/>
            <person name="Kronenberg Z."/>
            <person name="Feau N."/>
            <person name="Dhillon B."/>
            <person name="Hamelin R."/>
            <person name="Burleigh J."/>
            <person name="Smith J."/>
            <person name="Yandell M."/>
            <person name="Nelson C."/>
            <person name="Grigoriev I."/>
            <person name="Davis J."/>
        </authorList>
    </citation>
    <scope>NUCLEOTIDE SEQUENCE</scope>
    <source>
        <strain evidence="1">G11</strain>
    </source>
</reference>
<proteinExistence type="predicted"/>